<feature type="region of interest" description="Disordered" evidence="1">
    <location>
        <begin position="589"/>
        <end position="625"/>
    </location>
</feature>
<feature type="region of interest" description="Disordered" evidence="1">
    <location>
        <begin position="82"/>
        <end position="114"/>
    </location>
</feature>
<feature type="compositionally biased region" description="Basic and acidic residues" evidence="1">
    <location>
        <begin position="607"/>
        <end position="625"/>
    </location>
</feature>
<evidence type="ECO:0000313" key="3">
    <source>
        <dbReference type="Proteomes" id="UP001152795"/>
    </source>
</evidence>
<sequence length="658" mass="74990">MQASEIKNGINSDGERRKERRYRSFFNKESGKKDQAIDEKWKIARRVGLCYRCLGKDHLGSSCTRSRQCNINGCKETHHRLLHGQRRVNTKGPNQDSNVAEKPPMKQMDPEKKNLQEQALGTEGDGNTQATTMKTSTDHDTRKIALRTIPVILKNGTRKVNVNCLLDEGSDTTYINEDVIEELGLTGVKEKIEVKVANDQTISFMSNTFTIGLESMDGRVDTEIMAKTSGKIFGGMKAVNWLTIKQNWNHLKKIPFPKLAKGNQIDVLLGADHYELMYSMKEIVGNKDDPVARLCPLGWTAVEEATTNDVPNECSDLNSTLKRFWDLESVGITPTRESLMTPKEKLAWGKQRLLSTEKKLLKYKEVALAYQQVLNGYLEKQYIRRVPKDEEKPQQEWLLPHFPVVRPERASTKVRIVFDGSAPYEGKSLNTEALPGPKLQSNVFDILVKFRKETVALADSVETAKGTRRQLSEMGDKAGFHVCKWVSNRKEVLEDIPAKDCSSNVSLEKNELPTTKTLGIRWDAGDDEFLFDYSSPTDDFHYTKRNMKNSQQWWFGPKFLKKSKDAWPEEKIEIELNSVKCKELKVEARKQESVSTNDQSSSFNTTSREERTHGELTADEVRSTEENIIQKAQYESYPDEVEALKQNRNLPKIALSLR</sequence>
<dbReference type="PANTHER" id="PTHR47331:SF5">
    <property type="entry name" value="RIBONUCLEASE H"/>
    <property type="match status" value="1"/>
</dbReference>
<gene>
    <name evidence="2" type="ORF">PACLA_8A044494</name>
</gene>
<proteinExistence type="predicted"/>
<evidence type="ECO:0000313" key="2">
    <source>
        <dbReference type="EMBL" id="CAB4026153.1"/>
    </source>
</evidence>
<name>A0A6S7KD66_PARCT</name>
<dbReference type="EMBL" id="CACRXK020014041">
    <property type="protein sequence ID" value="CAB4026153.1"/>
    <property type="molecule type" value="Genomic_DNA"/>
</dbReference>
<dbReference type="PANTHER" id="PTHR47331">
    <property type="entry name" value="PHD-TYPE DOMAIN-CONTAINING PROTEIN"/>
    <property type="match status" value="1"/>
</dbReference>
<accession>A0A6S7KD66</accession>
<feature type="compositionally biased region" description="Polar residues" evidence="1">
    <location>
        <begin position="125"/>
        <end position="135"/>
    </location>
</feature>
<comment type="caution">
    <text evidence="2">The sequence shown here is derived from an EMBL/GenBank/DDBJ whole genome shotgun (WGS) entry which is preliminary data.</text>
</comment>
<evidence type="ECO:0000256" key="1">
    <source>
        <dbReference type="SAM" id="MobiDB-lite"/>
    </source>
</evidence>
<reference evidence="2" key="1">
    <citation type="submission" date="2020-04" db="EMBL/GenBank/DDBJ databases">
        <authorList>
            <person name="Alioto T."/>
            <person name="Alioto T."/>
            <person name="Gomez Garrido J."/>
        </authorList>
    </citation>
    <scope>NUCLEOTIDE SEQUENCE</scope>
    <source>
        <strain evidence="2">A484AB</strain>
    </source>
</reference>
<dbReference type="Proteomes" id="UP001152795">
    <property type="component" value="Unassembled WGS sequence"/>
</dbReference>
<dbReference type="AlphaFoldDB" id="A0A6S7KD66"/>
<organism evidence="2 3">
    <name type="scientific">Paramuricea clavata</name>
    <name type="common">Red gorgonian</name>
    <name type="synonym">Violescent sea-whip</name>
    <dbReference type="NCBI Taxonomy" id="317549"/>
    <lineage>
        <taxon>Eukaryota</taxon>
        <taxon>Metazoa</taxon>
        <taxon>Cnidaria</taxon>
        <taxon>Anthozoa</taxon>
        <taxon>Octocorallia</taxon>
        <taxon>Malacalcyonacea</taxon>
        <taxon>Plexauridae</taxon>
        <taxon>Paramuricea</taxon>
    </lineage>
</organism>
<protein>
    <submittedName>
        <fullName evidence="2">Uncharacterized protein</fullName>
    </submittedName>
</protein>
<keyword evidence="3" id="KW-1185">Reference proteome</keyword>
<dbReference type="OrthoDB" id="8037641at2759"/>
<feature type="compositionally biased region" description="Polar residues" evidence="1">
    <location>
        <begin position="593"/>
        <end position="606"/>
    </location>
</feature>
<feature type="region of interest" description="Disordered" evidence="1">
    <location>
        <begin position="120"/>
        <end position="139"/>
    </location>
</feature>